<accession>A0A370U8I9</accession>
<dbReference type="RefSeq" id="WP_115468120.1">
    <property type="nucleotide sequence ID" value="NZ_QKRA01000004.1"/>
</dbReference>
<gene>
    <name evidence="1" type="ORF">DN730_10625</name>
</gene>
<keyword evidence="2" id="KW-1185">Reference proteome</keyword>
<organism evidence="1 2">
    <name type="scientific">Marinomonas piezotolerans</name>
    <dbReference type="NCBI Taxonomy" id="2213058"/>
    <lineage>
        <taxon>Bacteria</taxon>
        <taxon>Pseudomonadati</taxon>
        <taxon>Pseudomonadota</taxon>
        <taxon>Gammaproteobacteria</taxon>
        <taxon>Oceanospirillales</taxon>
        <taxon>Oceanospirillaceae</taxon>
        <taxon>Marinomonas</taxon>
    </lineage>
</organism>
<evidence type="ECO:0000313" key="2">
    <source>
        <dbReference type="Proteomes" id="UP000254326"/>
    </source>
</evidence>
<dbReference type="OrthoDB" id="6099139at2"/>
<name>A0A370U8I9_9GAMM</name>
<proteinExistence type="predicted"/>
<comment type="caution">
    <text evidence="1">The sequence shown here is derived from an EMBL/GenBank/DDBJ whole genome shotgun (WGS) entry which is preliminary data.</text>
</comment>
<dbReference type="EMBL" id="QKRA01000004">
    <property type="protein sequence ID" value="RDL44082.1"/>
    <property type="molecule type" value="Genomic_DNA"/>
</dbReference>
<protein>
    <submittedName>
        <fullName evidence="1">Uncharacterized protein</fullName>
    </submittedName>
</protein>
<reference evidence="1 2" key="1">
    <citation type="submission" date="2018-06" db="EMBL/GenBank/DDBJ databases">
        <title>Marinomonas sp. YLB-05 draft genome sequence.</title>
        <authorList>
            <person name="Yu L."/>
            <person name="Tang X."/>
        </authorList>
    </citation>
    <scope>NUCLEOTIDE SEQUENCE [LARGE SCALE GENOMIC DNA]</scope>
    <source>
        <strain evidence="1 2">YLB-05</strain>
    </source>
</reference>
<dbReference type="AlphaFoldDB" id="A0A370U8I9"/>
<sequence length="270" mass="30126">MPRELSFSQSLQTDYLKQLGVVSWFAGSEPVTGVVHRTPQPWSRADGQASPVETPLKYDVGGFAPAKEPVPPKPVAPEQKDASVANLRQQLNAAPDVIVEDLQPIEEQSVDIDPVEEIVTTGLPARVHMASYRLADELLLLTDLPLSFNDDDALDKLALNLGKALLKKDIDQWQKATFIWPGKLRNRYLLNRQDWILGAFEQFIVNQVAAQPPRWVIVAGEQGAQFIDALPSRHALKGLPCARVDSLPQMLRVPELRKDAWRIMQSVFGR</sequence>
<dbReference type="Proteomes" id="UP000254326">
    <property type="component" value="Unassembled WGS sequence"/>
</dbReference>
<evidence type="ECO:0000313" key="1">
    <source>
        <dbReference type="EMBL" id="RDL44082.1"/>
    </source>
</evidence>